<dbReference type="HOGENOM" id="CLU_059988_1_0_7"/>
<dbReference type="PIRSF" id="PIRSF004848">
    <property type="entry name" value="YBL036c_PLPDEIII"/>
    <property type="match status" value="1"/>
</dbReference>
<dbReference type="GO" id="GO:0030170">
    <property type="term" value="F:pyridoxal phosphate binding"/>
    <property type="evidence" value="ECO:0007669"/>
    <property type="project" value="UniProtKB-UniRule"/>
</dbReference>
<dbReference type="EMBL" id="CP003985">
    <property type="protein sequence ID" value="AGF79116.1"/>
    <property type="molecule type" value="Genomic_DNA"/>
</dbReference>
<evidence type="ECO:0000313" key="7">
    <source>
        <dbReference type="Proteomes" id="UP000011721"/>
    </source>
</evidence>
<dbReference type="CDD" id="cd00635">
    <property type="entry name" value="PLPDE_III_YBL036c_like"/>
    <property type="match status" value="1"/>
</dbReference>
<evidence type="ECO:0000313" key="6">
    <source>
        <dbReference type="EMBL" id="AGF79116.1"/>
    </source>
</evidence>
<evidence type="ECO:0000256" key="2">
    <source>
        <dbReference type="HAMAP-Rule" id="MF_02087"/>
    </source>
</evidence>
<dbReference type="InterPro" id="IPR029066">
    <property type="entry name" value="PLP-binding_barrel"/>
</dbReference>
<evidence type="ECO:0000259" key="5">
    <source>
        <dbReference type="Pfam" id="PF01168"/>
    </source>
</evidence>
<dbReference type="STRING" id="1167006.UWK_02580"/>
<feature type="domain" description="Alanine racemase N-terminal" evidence="5">
    <location>
        <begin position="22"/>
        <end position="229"/>
    </location>
</feature>
<dbReference type="AlphaFoldDB" id="M1PRY4"/>
<dbReference type="InterPro" id="IPR011078">
    <property type="entry name" value="PyrdxlP_homeostasis"/>
</dbReference>
<evidence type="ECO:0000256" key="4">
    <source>
        <dbReference type="RuleBase" id="RU004514"/>
    </source>
</evidence>
<protein>
    <recommendedName>
        <fullName evidence="2">Pyridoxal phosphate homeostasis protein</fullName>
        <shortName evidence="2">PLP homeostasis protein</shortName>
    </recommendedName>
</protein>
<evidence type="ECO:0000256" key="3">
    <source>
        <dbReference type="PIRSR" id="PIRSR004848-1"/>
    </source>
</evidence>
<gene>
    <name evidence="6" type="ordered locus">UWK_02580</name>
</gene>
<dbReference type="FunFam" id="3.20.20.10:FF:000018">
    <property type="entry name" value="Pyridoxal phosphate homeostasis protein"/>
    <property type="match status" value="1"/>
</dbReference>
<keyword evidence="1 2" id="KW-0663">Pyridoxal phosphate</keyword>
<dbReference type="PANTHER" id="PTHR10146:SF14">
    <property type="entry name" value="PYRIDOXAL PHOSPHATE HOMEOSTASIS PROTEIN"/>
    <property type="match status" value="1"/>
</dbReference>
<dbReference type="SUPFAM" id="SSF51419">
    <property type="entry name" value="PLP-binding barrel"/>
    <property type="match status" value="1"/>
</dbReference>
<evidence type="ECO:0000256" key="1">
    <source>
        <dbReference type="ARBA" id="ARBA00022898"/>
    </source>
</evidence>
<comment type="cofactor">
    <cofactor evidence="3">
        <name>pyridoxal 5'-phosphate</name>
        <dbReference type="ChEBI" id="CHEBI:597326"/>
    </cofactor>
</comment>
<dbReference type="PANTHER" id="PTHR10146">
    <property type="entry name" value="PROLINE SYNTHETASE CO-TRANSCRIBED BACTERIAL HOMOLOG PROTEIN"/>
    <property type="match status" value="1"/>
</dbReference>
<accession>M1PRY4</accession>
<comment type="function">
    <text evidence="2">Pyridoxal 5'-phosphate (PLP)-binding protein, which is involved in PLP homeostasis.</text>
</comment>
<dbReference type="InterPro" id="IPR001608">
    <property type="entry name" value="Ala_racemase_N"/>
</dbReference>
<keyword evidence="7" id="KW-1185">Reference proteome</keyword>
<sequence length="232" mass="25724">MSIANNLNTIHQSINQTALACDRAPSSIKLIAVSKRHSIASIKEAMAAGQYYFGENYIQEAAEKRHSIDDAAKFHFIGHVQSNKAKLAAELFSMVETVDRLKLAKALNKHLLTLDRKLDILIQVNIGEDPKKSGVPPENAGALLKHIRTLSQIRPMGLMTIPPFSSDTEKTRIYFRDLSNLGKELAKQELFSDNSRFELSMGMSQDFKTAIEEGATIIRIGTAIFGDRPEIA</sequence>
<dbReference type="NCBIfam" id="TIGR00044">
    <property type="entry name" value="YggS family pyridoxal phosphate-dependent enzyme"/>
    <property type="match status" value="1"/>
</dbReference>
<organism evidence="6 7">
    <name type="scientific">Desulfocapsa sulfexigens (strain DSM 10523 / SB164P1)</name>
    <dbReference type="NCBI Taxonomy" id="1167006"/>
    <lineage>
        <taxon>Bacteria</taxon>
        <taxon>Pseudomonadati</taxon>
        <taxon>Thermodesulfobacteriota</taxon>
        <taxon>Desulfobulbia</taxon>
        <taxon>Desulfobulbales</taxon>
        <taxon>Desulfocapsaceae</taxon>
        <taxon>Desulfocapsa</taxon>
    </lineage>
</organism>
<feature type="modified residue" description="N6-(pyridoxal phosphate)lysine" evidence="2 3">
    <location>
        <position position="35"/>
    </location>
</feature>
<reference evidence="7" key="1">
    <citation type="journal article" date="2013" name="Stand. Genomic Sci.">
        <title>Complete genome sequence of Desulfocapsa sulfexigens, a marine deltaproteobacterium specialized in disproportionating inorganic sulfur compounds.</title>
        <authorList>
            <person name="Finster K.W."/>
            <person name="Kjeldsen K.U."/>
            <person name="Kube M."/>
            <person name="Reinhardt R."/>
            <person name="Mussmann M."/>
            <person name="Amann R."/>
            <person name="Schreiber L."/>
        </authorList>
    </citation>
    <scope>NUCLEOTIDE SEQUENCE [LARGE SCALE GENOMIC DNA]</scope>
    <source>
        <strain evidence="7">DSM 10523 / SB164P1</strain>
    </source>
</reference>
<dbReference type="Proteomes" id="UP000011721">
    <property type="component" value="Chromosome"/>
</dbReference>
<dbReference type="KEGG" id="dsf:UWK_02580"/>
<dbReference type="Pfam" id="PF01168">
    <property type="entry name" value="Ala_racemase_N"/>
    <property type="match status" value="1"/>
</dbReference>
<comment type="similarity">
    <text evidence="2 4">Belongs to the pyridoxal phosphate-binding protein YggS/PROSC family.</text>
</comment>
<dbReference type="OrthoDB" id="9804072at2"/>
<dbReference type="PATRIC" id="fig|1167006.5.peg.2795"/>
<proteinExistence type="inferred from homology"/>
<dbReference type="RefSeq" id="WP_015404802.1">
    <property type="nucleotide sequence ID" value="NC_020304.1"/>
</dbReference>
<name>M1PRY4_DESSD</name>
<dbReference type="HAMAP" id="MF_02087">
    <property type="entry name" value="PLP_homeostasis"/>
    <property type="match status" value="1"/>
</dbReference>
<dbReference type="eggNOG" id="COG0325">
    <property type="taxonomic scope" value="Bacteria"/>
</dbReference>
<dbReference type="Gene3D" id="3.20.20.10">
    <property type="entry name" value="Alanine racemase"/>
    <property type="match status" value="1"/>
</dbReference>